<dbReference type="PROSITE" id="PS51257">
    <property type="entry name" value="PROKAR_LIPOPROTEIN"/>
    <property type="match status" value="1"/>
</dbReference>
<accession>A0A371BB75</accession>
<feature type="domain" description="Extensin-like C-terminal" evidence="2">
    <location>
        <begin position="235"/>
        <end position="386"/>
    </location>
</feature>
<evidence type="ECO:0000313" key="3">
    <source>
        <dbReference type="EMBL" id="RDV04859.1"/>
    </source>
</evidence>
<dbReference type="EMBL" id="QRGO01000001">
    <property type="protein sequence ID" value="RDV04859.1"/>
    <property type="molecule type" value="Genomic_DNA"/>
</dbReference>
<feature type="region of interest" description="Disordered" evidence="1">
    <location>
        <begin position="85"/>
        <end position="237"/>
    </location>
</feature>
<keyword evidence="4" id="KW-1185">Reference proteome</keyword>
<dbReference type="OrthoDB" id="9809788at2"/>
<dbReference type="Proteomes" id="UP000263993">
    <property type="component" value="Unassembled WGS sequence"/>
</dbReference>
<feature type="compositionally biased region" description="Low complexity" evidence="1">
    <location>
        <begin position="140"/>
        <end position="151"/>
    </location>
</feature>
<reference evidence="4" key="1">
    <citation type="submission" date="2018-08" db="EMBL/GenBank/DDBJ databases">
        <authorList>
            <person name="Kim S.-J."/>
            <person name="Jung G.-Y."/>
        </authorList>
    </citation>
    <scope>NUCLEOTIDE SEQUENCE [LARGE SCALE GENOMIC DNA]</scope>
    <source>
        <strain evidence="4">GY_H</strain>
    </source>
</reference>
<organism evidence="3 4">
    <name type="scientific">Undibacter mobilis</name>
    <dbReference type="NCBI Taxonomy" id="2292256"/>
    <lineage>
        <taxon>Bacteria</taxon>
        <taxon>Pseudomonadati</taxon>
        <taxon>Pseudomonadota</taxon>
        <taxon>Alphaproteobacteria</taxon>
        <taxon>Hyphomicrobiales</taxon>
        <taxon>Nitrobacteraceae</taxon>
        <taxon>Undibacter</taxon>
    </lineage>
</organism>
<evidence type="ECO:0000259" key="2">
    <source>
        <dbReference type="Pfam" id="PF06904"/>
    </source>
</evidence>
<protein>
    <submittedName>
        <fullName evidence="3">Extensin</fullName>
    </submittedName>
</protein>
<comment type="caution">
    <text evidence="3">The sequence shown here is derived from an EMBL/GenBank/DDBJ whole genome shotgun (WGS) entry which is preliminary data.</text>
</comment>
<dbReference type="InterPro" id="IPR009683">
    <property type="entry name" value="Extensin-like_C"/>
</dbReference>
<proteinExistence type="predicted"/>
<name>A0A371BB75_9BRAD</name>
<dbReference type="Pfam" id="PF06904">
    <property type="entry name" value="Extensin-like_C"/>
    <property type="match status" value="1"/>
</dbReference>
<feature type="compositionally biased region" description="Pro residues" evidence="1">
    <location>
        <begin position="214"/>
        <end position="229"/>
    </location>
</feature>
<feature type="region of interest" description="Disordered" evidence="1">
    <location>
        <begin position="433"/>
        <end position="490"/>
    </location>
</feature>
<gene>
    <name evidence="3" type="ORF">DXH78_09965</name>
</gene>
<evidence type="ECO:0000313" key="4">
    <source>
        <dbReference type="Proteomes" id="UP000263993"/>
    </source>
</evidence>
<sequence>MKAGPRFFLGCGFAALLALAGCGRSGMWGVERAAWRGQAEAQCMQSGAVKLGGAIVRAEPIEGPGVCGANFPLKVLALGESSQSYGYAEAPPRPPGRVGASMPDWPAERARPVQQGPANYAPPADNGQMRWMQGPPPANAQPAAPQYNAPQVSAPPTYQPPTYQPPRAAEPRSAPVGAGPMSIYPPGVNAPPPDDIPDDAIVPNSRRQAQPAYNEPPPRQASYTPPPLGPSRDSRFDAPIRTGAIAPATLTPTATLSCPIVSALDRWVAGGVQPAALRWFGSPVAEIKQISAYSCRQMNGAGGSGISEHAFGNALDIAGFTLADGRKISVQKGWRGTPEEQGFLHDVQLAACDTFSTVLAPGYNAAHYNHIHVDLMRRKSGRRPCRPDAIPGEVVAAKARAVYAAKNGNKEYTGSIGSTDKDKLKKILDAIPGADGLDDEDADDMVTGSIGGGPDISTGAEDATPAPRGRGWPIVVPQRASNAGRSPADF</sequence>
<dbReference type="AlphaFoldDB" id="A0A371BB75"/>
<evidence type="ECO:0000256" key="1">
    <source>
        <dbReference type="SAM" id="MobiDB-lite"/>
    </source>
</evidence>
<dbReference type="RefSeq" id="WP_115516886.1">
    <property type="nucleotide sequence ID" value="NZ_QRGO01000001.1"/>
</dbReference>